<organism evidence="8 9">
    <name type="scientific">Ascosphaera apis ARSEF 7405</name>
    <dbReference type="NCBI Taxonomy" id="392613"/>
    <lineage>
        <taxon>Eukaryota</taxon>
        <taxon>Fungi</taxon>
        <taxon>Dikarya</taxon>
        <taxon>Ascomycota</taxon>
        <taxon>Pezizomycotina</taxon>
        <taxon>Eurotiomycetes</taxon>
        <taxon>Eurotiomycetidae</taxon>
        <taxon>Onygenales</taxon>
        <taxon>Ascosphaeraceae</taxon>
        <taxon>Ascosphaera</taxon>
    </lineage>
</organism>
<accession>A0A167WW09</accession>
<sequence length="381" mass="42049">MTETSQIVPAGPPPPGVQSNFVNPESCGTTYLVVNCIFLPIAVTALVLRTWTRLVVVQSFAIDDLLMIIATVLSVALTALTCTMLRFGLAVHIWDVPMDDFSPWFNLLNVISAIVYCAATGFAKVAVLAFYLRIFPSRSFHMWVYFMIFIAAGYEIASIFVNVFSCWPIHKAWDLTVQTGHCVNRPIFYFANAGLGIFTDFGTVAISIPELRKLQLPTKQKIAIGCLLATGCFVGIVSCLRLVSLNELMQSTDLTWTTMNGLLWCCIELNIGITGGCITALRPFARRYIPCLLSLSFKSYDSNSDGHPTDTESGPISLDTLSKEKRVRHKSVISSLKVPYPSVSDAGESTEDMLQSSNHNQIDTHTHGHGIMRTVEYRVNS</sequence>
<dbReference type="Pfam" id="PF20684">
    <property type="entry name" value="Fung_rhodopsin"/>
    <property type="match status" value="1"/>
</dbReference>
<protein>
    <recommendedName>
        <fullName evidence="7">Rhodopsin domain-containing protein</fullName>
    </recommendedName>
</protein>
<reference evidence="8 9" key="1">
    <citation type="journal article" date="2016" name="Genome Biol. Evol.">
        <title>Divergent and convergent evolution of fungal pathogenicity.</title>
        <authorList>
            <person name="Shang Y."/>
            <person name="Xiao G."/>
            <person name="Zheng P."/>
            <person name="Cen K."/>
            <person name="Zhan S."/>
            <person name="Wang C."/>
        </authorList>
    </citation>
    <scope>NUCLEOTIDE SEQUENCE [LARGE SCALE GENOMIC DNA]</scope>
    <source>
        <strain evidence="8 9">ARSEF 7405</strain>
    </source>
</reference>
<feature type="transmembrane region" description="Helical" evidence="6">
    <location>
        <begin position="31"/>
        <end position="52"/>
    </location>
</feature>
<keyword evidence="2 6" id="KW-0812">Transmembrane</keyword>
<dbReference type="Proteomes" id="UP000242877">
    <property type="component" value="Unassembled WGS sequence"/>
</dbReference>
<evidence type="ECO:0000256" key="2">
    <source>
        <dbReference type="ARBA" id="ARBA00022692"/>
    </source>
</evidence>
<dbReference type="EMBL" id="AZGZ01000021">
    <property type="protein sequence ID" value="KZZ89342.1"/>
    <property type="molecule type" value="Genomic_DNA"/>
</dbReference>
<name>A0A167WW09_9EURO</name>
<comment type="similarity">
    <text evidence="5">Belongs to the SAT4 family.</text>
</comment>
<keyword evidence="4 6" id="KW-0472">Membrane</keyword>
<proteinExistence type="inferred from homology"/>
<gene>
    <name evidence="8" type="ORF">AAP_04489</name>
</gene>
<feature type="transmembrane region" description="Helical" evidence="6">
    <location>
        <begin position="261"/>
        <end position="281"/>
    </location>
</feature>
<evidence type="ECO:0000313" key="9">
    <source>
        <dbReference type="Proteomes" id="UP000242877"/>
    </source>
</evidence>
<evidence type="ECO:0000256" key="4">
    <source>
        <dbReference type="ARBA" id="ARBA00023136"/>
    </source>
</evidence>
<evidence type="ECO:0000256" key="6">
    <source>
        <dbReference type="SAM" id="Phobius"/>
    </source>
</evidence>
<feature type="domain" description="Rhodopsin" evidence="7">
    <location>
        <begin position="48"/>
        <end position="286"/>
    </location>
</feature>
<evidence type="ECO:0000313" key="8">
    <source>
        <dbReference type="EMBL" id="KZZ89342.1"/>
    </source>
</evidence>
<keyword evidence="9" id="KW-1185">Reference proteome</keyword>
<feature type="transmembrane region" description="Helical" evidence="6">
    <location>
        <begin position="64"/>
        <end position="87"/>
    </location>
</feature>
<dbReference type="OrthoDB" id="444631at2759"/>
<comment type="caution">
    <text evidence="8">The sequence shown here is derived from an EMBL/GenBank/DDBJ whole genome shotgun (WGS) entry which is preliminary data.</text>
</comment>
<feature type="transmembrane region" description="Helical" evidence="6">
    <location>
        <begin position="187"/>
        <end position="210"/>
    </location>
</feature>
<dbReference type="InterPro" id="IPR049326">
    <property type="entry name" value="Rhodopsin_dom_fungi"/>
</dbReference>
<feature type="transmembrane region" description="Helical" evidence="6">
    <location>
        <begin position="107"/>
        <end position="132"/>
    </location>
</feature>
<dbReference type="VEuPathDB" id="FungiDB:AAP_04489"/>
<dbReference type="InterPro" id="IPR052337">
    <property type="entry name" value="SAT4-like"/>
</dbReference>
<evidence type="ECO:0000256" key="1">
    <source>
        <dbReference type="ARBA" id="ARBA00004141"/>
    </source>
</evidence>
<keyword evidence="3 6" id="KW-1133">Transmembrane helix</keyword>
<feature type="transmembrane region" description="Helical" evidence="6">
    <location>
        <begin position="222"/>
        <end position="245"/>
    </location>
</feature>
<comment type="subcellular location">
    <subcellularLocation>
        <location evidence="1">Membrane</location>
        <topology evidence="1">Multi-pass membrane protein</topology>
    </subcellularLocation>
</comment>
<dbReference type="AlphaFoldDB" id="A0A167WW09"/>
<evidence type="ECO:0000256" key="5">
    <source>
        <dbReference type="ARBA" id="ARBA00038359"/>
    </source>
</evidence>
<dbReference type="PANTHER" id="PTHR33048:SF47">
    <property type="entry name" value="INTEGRAL MEMBRANE PROTEIN-RELATED"/>
    <property type="match status" value="1"/>
</dbReference>
<dbReference type="PANTHER" id="PTHR33048">
    <property type="entry name" value="PTH11-LIKE INTEGRAL MEMBRANE PROTEIN (AFU_ORTHOLOGUE AFUA_5G11245)"/>
    <property type="match status" value="1"/>
</dbReference>
<evidence type="ECO:0000259" key="7">
    <source>
        <dbReference type="Pfam" id="PF20684"/>
    </source>
</evidence>
<dbReference type="GO" id="GO:0016020">
    <property type="term" value="C:membrane"/>
    <property type="evidence" value="ECO:0007669"/>
    <property type="project" value="UniProtKB-SubCell"/>
</dbReference>
<feature type="transmembrane region" description="Helical" evidence="6">
    <location>
        <begin position="144"/>
        <end position="167"/>
    </location>
</feature>
<evidence type="ECO:0000256" key="3">
    <source>
        <dbReference type="ARBA" id="ARBA00022989"/>
    </source>
</evidence>